<keyword evidence="1" id="KW-1133">Transmembrane helix</keyword>
<feature type="transmembrane region" description="Helical" evidence="1">
    <location>
        <begin position="223"/>
        <end position="243"/>
    </location>
</feature>
<comment type="caution">
    <text evidence="2">The sequence shown here is derived from an EMBL/GenBank/DDBJ whole genome shotgun (WGS) entry which is preliminary data.</text>
</comment>
<dbReference type="EMBL" id="CAJMWR010004339">
    <property type="protein sequence ID" value="CAE6496310.1"/>
    <property type="molecule type" value="Genomic_DNA"/>
</dbReference>
<sequence>MGLEGLAHAAEIPIASDKIWELQEVENLAIGMQATRYLALASLVFLLYDIISTIDLESEIFAPSLQLLQYVPHIVIPFPPLPTVVSKVLVKFQHSFTPSFSCVITSSIYVWGTCIIVAGVMSVLITRVWLLYFRNPWVLISLLTLGVLVSLPPILIISIVFKQAIHLNENPAPDVIPGCLFGGASKWSWVPYIGTTLYETLLFALTVYKVYTADYELPIINRLYRDGTCYFVVVLAANIFTIAGSKIPILNRFTDVQLDLGFESERHERIREQVMSISETIRVPRFRRNQDLSYWGIIEVDRTRLHIASSKGRDGELVMREEVIGIAAEEEAQSQLAPLPVMHIPGGPGLRSGWIRRDSEGEIVVK</sequence>
<dbReference type="AlphaFoldDB" id="A0A8H3CRQ8"/>
<protein>
    <submittedName>
        <fullName evidence="2">Uncharacterized protein</fullName>
    </submittedName>
</protein>
<dbReference type="Proteomes" id="UP000663840">
    <property type="component" value="Unassembled WGS sequence"/>
</dbReference>
<gene>
    <name evidence="2" type="ORF">RDB_LOCUS154150</name>
</gene>
<organism evidence="2 3">
    <name type="scientific">Rhizoctonia solani</name>
    <dbReference type="NCBI Taxonomy" id="456999"/>
    <lineage>
        <taxon>Eukaryota</taxon>
        <taxon>Fungi</taxon>
        <taxon>Dikarya</taxon>
        <taxon>Basidiomycota</taxon>
        <taxon>Agaricomycotina</taxon>
        <taxon>Agaricomycetes</taxon>
        <taxon>Cantharellales</taxon>
        <taxon>Ceratobasidiaceae</taxon>
        <taxon>Rhizoctonia</taxon>
    </lineage>
</organism>
<keyword evidence="1" id="KW-0812">Transmembrane</keyword>
<reference evidence="2" key="1">
    <citation type="submission" date="2021-01" db="EMBL/GenBank/DDBJ databases">
        <authorList>
            <person name="Kaushik A."/>
        </authorList>
    </citation>
    <scope>NUCLEOTIDE SEQUENCE</scope>
    <source>
        <strain evidence="2">AG1-1A</strain>
    </source>
</reference>
<name>A0A8H3CRQ8_9AGAM</name>
<evidence type="ECO:0000313" key="2">
    <source>
        <dbReference type="EMBL" id="CAE6496310.1"/>
    </source>
</evidence>
<feature type="transmembrane region" description="Helical" evidence="1">
    <location>
        <begin position="137"/>
        <end position="161"/>
    </location>
</feature>
<proteinExistence type="predicted"/>
<evidence type="ECO:0000256" key="1">
    <source>
        <dbReference type="SAM" id="Phobius"/>
    </source>
</evidence>
<accession>A0A8H3CRQ8</accession>
<feature type="transmembrane region" description="Helical" evidence="1">
    <location>
        <begin position="189"/>
        <end position="211"/>
    </location>
</feature>
<evidence type="ECO:0000313" key="3">
    <source>
        <dbReference type="Proteomes" id="UP000663840"/>
    </source>
</evidence>
<feature type="transmembrane region" description="Helical" evidence="1">
    <location>
        <begin position="108"/>
        <end position="130"/>
    </location>
</feature>
<keyword evidence="1" id="KW-0472">Membrane</keyword>